<keyword evidence="3" id="KW-1185">Reference proteome</keyword>
<name>K9DJ60_9FIRM</name>
<dbReference type="STRING" id="883156.HMPREF9282_00634"/>
<dbReference type="eggNOG" id="COG1914">
    <property type="taxonomic scope" value="Bacteria"/>
</dbReference>
<keyword evidence="1" id="KW-1133">Transmembrane helix</keyword>
<organism evidence="2 3">
    <name type="scientific">Veillonella seminalis ACS-216-V-Col6b</name>
    <dbReference type="NCBI Taxonomy" id="883156"/>
    <lineage>
        <taxon>Bacteria</taxon>
        <taxon>Bacillati</taxon>
        <taxon>Bacillota</taxon>
        <taxon>Negativicutes</taxon>
        <taxon>Veillonellales</taxon>
        <taxon>Veillonellaceae</taxon>
        <taxon>Veillonella</taxon>
    </lineage>
</organism>
<proteinExistence type="predicted"/>
<evidence type="ECO:0000313" key="2">
    <source>
        <dbReference type="EMBL" id="EKU78837.1"/>
    </source>
</evidence>
<accession>K9DJ60</accession>
<protein>
    <submittedName>
        <fullName evidence="2">Uncharacterized protein</fullName>
    </submittedName>
</protein>
<feature type="transmembrane region" description="Helical" evidence="1">
    <location>
        <begin position="46"/>
        <end position="70"/>
    </location>
</feature>
<feature type="transmembrane region" description="Helical" evidence="1">
    <location>
        <begin position="140"/>
        <end position="166"/>
    </location>
</feature>
<dbReference type="HOGENOM" id="CLU_096485_0_0_9"/>
<dbReference type="EMBL" id="AHAF01000003">
    <property type="protein sequence ID" value="EKU78837.1"/>
    <property type="molecule type" value="Genomic_DNA"/>
</dbReference>
<feature type="transmembrane region" description="Helical" evidence="1">
    <location>
        <begin position="82"/>
        <end position="99"/>
    </location>
</feature>
<evidence type="ECO:0000313" key="3">
    <source>
        <dbReference type="Proteomes" id="UP000009891"/>
    </source>
</evidence>
<gene>
    <name evidence="2" type="ORF">HMPREF9282_00634</name>
</gene>
<keyword evidence="1" id="KW-0472">Membrane</keyword>
<dbReference type="PATRIC" id="fig|883156.3.peg.618"/>
<evidence type="ECO:0000256" key="1">
    <source>
        <dbReference type="SAM" id="Phobius"/>
    </source>
</evidence>
<keyword evidence="1" id="KW-0812">Transmembrane</keyword>
<dbReference type="Proteomes" id="UP000009891">
    <property type="component" value="Unassembled WGS sequence"/>
</dbReference>
<sequence length="169" mass="18116">MGVTTLVRVLFFLAVLGVVMQGYTLDASNPAAAAFCFVAGDEGYRIFGLVFFCAAITSVVGAAYTSVSFLKTLFKPIGQYENLWIIGFIIASAIILVLIGKPAMLLIVVGSLNGLILPVTLAVMLIAAKRKDIIGEYKHSPILLWSGWAVVIIAAYIGFIFLQGILKLI</sequence>
<reference evidence="2 3" key="1">
    <citation type="submission" date="2012-09" db="EMBL/GenBank/DDBJ databases">
        <title>The Genome Sequence of Veillonella ratti ACS-216-V-COL6B.</title>
        <authorList>
            <consortium name="The Broad Institute Genome Sequencing Platform"/>
            <person name="Earl A."/>
            <person name="Ward D."/>
            <person name="Feldgarden M."/>
            <person name="Gevers D."/>
            <person name="Saerens B."/>
            <person name="Vaneechoutte M."/>
            <person name="Walker B."/>
            <person name="Young S.K."/>
            <person name="Zeng Q."/>
            <person name="Gargeya S."/>
            <person name="Fitzgerald M."/>
            <person name="Haas B."/>
            <person name="Abouelleil A."/>
            <person name="Alvarado L."/>
            <person name="Arachchi H.M."/>
            <person name="Berlin A."/>
            <person name="Chapman S.B."/>
            <person name="Goldberg J."/>
            <person name="Griggs A."/>
            <person name="Gujja S."/>
            <person name="Hansen M."/>
            <person name="Howarth C."/>
            <person name="Imamovic A."/>
            <person name="Larimer J."/>
            <person name="McCowen C."/>
            <person name="Montmayeur A."/>
            <person name="Murphy C."/>
            <person name="Neiman D."/>
            <person name="Pearson M."/>
            <person name="Priest M."/>
            <person name="Roberts A."/>
            <person name="Saif S."/>
            <person name="Shea T."/>
            <person name="Sisk P."/>
            <person name="Sykes S."/>
            <person name="Wortman J."/>
            <person name="Nusbaum C."/>
            <person name="Birren B."/>
        </authorList>
    </citation>
    <scope>NUCLEOTIDE SEQUENCE [LARGE SCALE GENOMIC DNA]</scope>
    <source>
        <strain evidence="2 3">ACS-216-V-Col6b</strain>
    </source>
</reference>
<feature type="transmembrane region" description="Helical" evidence="1">
    <location>
        <begin position="105"/>
        <end position="128"/>
    </location>
</feature>
<dbReference type="AlphaFoldDB" id="K9DJ60"/>
<comment type="caution">
    <text evidence="2">The sequence shown here is derived from an EMBL/GenBank/DDBJ whole genome shotgun (WGS) entry which is preliminary data.</text>
</comment>